<dbReference type="InterPro" id="IPR011006">
    <property type="entry name" value="CheY-like_superfamily"/>
</dbReference>
<name>A0A923I378_9BURK</name>
<evidence type="ECO:0000256" key="1">
    <source>
        <dbReference type="ARBA" id="ARBA00022801"/>
    </source>
</evidence>
<dbReference type="SMART" id="SM00448">
    <property type="entry name" value="REC"/>
    <property type="match status" value="1"/>
</dbReference>
<dbReference type="Gene3D" id="3.40.50.2300">
    <property type="match status" value="1"/>
</dbReference>
<evidence type="ECO:0000256" key="2">
    <source>
        <dbReference type="PROSITE-ProRule" id="PRU00169"/>
    </source>
</evidence>
<dbReference type="SUPFAM" id="SSF109604">
    <property type="entry name" value="HD-domain/PDEase-like"/>
    <property type="match status" value="1"/>
</dbReference>
<dbReference type="PROSITE" id="PS50110">
    <property type="entry name" value="RESPONSE_REGULATORY"/>
    <property type="match status" value="1"/>
</dbReference>
<dbReference type="GO" id="GO:0000160">
    <property type="term" value="P:phosphorelay signal transduction system"/>
    <property type="evidence" value="ECO:0007669"/>
    <property type="project" value="InterPro"/>
</dbReference>
<sequence>MNVLVLDDAQINVTLLCHLLQKLDDCRSISFTEPAKALSWCAVQVPDLVLVDYMMPEMDGVAFISHFRQLPGCADIPVLMITANSGLELRYQALDVGATDFLIKPIDRIEFLARTKNMLALRRSQRFLEDRASWLNVEVQKATAEIRARERETILRLSRAADSRDPETGAHIIRMANYSKIIAANLGLSTDDQQLILEAAPMHDIGKVGIPDSILLKPGKLTPEEFTIMKRHSRLGYEILAGSSSEMLNAGAVIALAHHEKFDGSGYPQGLVGDAIPLFARIVAVSDVFDALTSERPYKAAWETERALQFLREGSGQHFDPACVNAFMAGLSEILAIKNQYQEDLSQQKEFGAEWGIQT</sequence>
<accession>A0A923I378</accession>
<dbReference type="PROSITE" id="PS51832">
    <property type="entry name" value="HD_GYP"/>
    <property type="match status" value="1"/>
</dbReference>
<dbReference type="FunFam" id="1.10.3210.10:FF:000018">
    <property type="entry name" value="Two-component system response regulator"/>
    <property type="match status" value="1"/>
</dbReference>
<proteinExistence type="predicted"/>
<reference evidence="5" key="1">
    <citation type="submission" date="2020-08" db="EMBL/GenBank/DDBJ databases">
        <title>Novel species isolated from subtropical streams in China.</title>
        <authorList>
            <person name="Lu H."/>
        </authorList>
    </citation>
    <scope>NUCLEOTIDE SEQUENCE</scope>
    <source>
        <strain evidence="5">CY7W</strain>
    </source>
</reference>
<dbReference type="InterPro" id="IPR003607">
    <property type="entry name" value="HD/PDEase_dom"/>
</dbReference>
<dbReference type="EMBL" id="JACOGG010000003">
    <property type="protein sequence ID" value="MBC3934616.1"/>
    <property type="molecule type" value="Genomic_DNA"/>
</dbReference>
<dbReference type="PANTHER" id="PTHR45228">
    <property type="entry name" value="CYCLIC DI-GMP PHOSPHODIESTERASE TM_0186-RELATED"/>
    <property type="match status" value="1"/>
</dbReference>
<dbReference type="Pfam" id="PF13487">
    <property type="entry name" value="HD_5"/>
    <property type="match status" value="1"/>
</dbReference>
<dbReference type="SUPFAM" id="SSF52172">
    <property type="entry name" value="CheY-like"/>
    <property type="match status" value="1"/>
</dbReference>
<gene>
    <name evidence="5" type="ORF">H8K47_04525</name>
</gene>
<dbReference type="Proteomes" id="UP000612361">
    <property type="component" value="Unassembled WGS sequence"/>
</dbReference>
<keyword evidence="2" id="KW-0597">Phosphoprotein</keyword>
<evidence type="ECO:0000259" key="3">
    <source>
        <dbReference type="PROSITE" id="PS50110"/>
    </source>
</evidence>
<keyword evidence="6" id="KW-1185">Reference proteome</keyword>
<dbReference type="CDD" id="cd17551">
    <property type="entry name" value="REC_RpfG-like"/>
    <property type="match status" value="1"/>
</dbReference>
<comment type="caution">
    <text evidence="5">The sequence shown here is derived from an EMBL/GenBank/DDBJ whole genome shotgun (WGS) entry which is preliminary data.</text>
</comment>
<evidence type="ECO:0000313" key="5">
    <source>
        <dbReference type="EMBL" id="MBC3934616.1"/>
    </source>
</evidence>
<dbReference type="CDD" id="cd00077">
    <property type="entry name" value="HDc"/>
    <property type="match status" value="1"/>
</dbReference>
<dbReference type="GO" id="GO:0004112">
    <property type="term" value="F:cyclic-nucleotide phosphodiesterase activity"/>
    <property type="evidence" value="ECO:0007669"/>
    <property type="project" value="UniProtKB-ARBA"/>
</dbReference>
<dbReference type="SMART" id="SM00471">
    <property type="entry name" value="HDc"/>
    <property type="match status" value="1"/>
</dbReference>
<organism evidence="5 6">
    <name type="scientific">Undibacterium rugosum</name>
    <dbReference type="NCBI Taxonomy" id="2762291"/>
    <lineage>
        <taxon>Bacteria</taxon>
        <taxon>Pseudomonadati</taxon>
        <taxon>Pseudomonadota</taxon>
        <taxon>Betaproteobacteria</taxon>
        <taxon>Burkholderiales</taxon>
        <taxon>Oxalobacteraceae</taxon>
        <taxon>Undibacterium</taxon>
    </lineage>
</organism>
<dbReference type="Pfam" id="PF00072">
    <property type="entry name" value="Response_reg"/>
    <property type="match status" value="1"/>
</dbReference>
<protein>
    <submittedName>
        <fullName evidence="5">Response regulator</fullName>
    </submittedName>
</protein>
<dbReference type="AlphaFoldDB" id="A0A923I378"/>
<feature type="domain" description="HD-GYP" evidence="4">
    <location>
        <begin position="146"/>
        <end position="343"/>
    </location>
</feature>
<feature type="modified residue" description="4-aspartylphosphate" evidence="2">
    <location>
        <position position="52"/>
    </location>
</feature>
<keyword evidence="1" id="KW-0378">Hydrolase</keyword>
<dbReference type="InterPro" id="IPR052020">
    <property type="entry name" value="Cyclic_di-GMP/3'3'-cGAMP_PDE"/>
</dbReference>
<evidence type="ECO:0000259" key="4">
    <source>
        <dbReference type="PROSITE" id="PS51832"/>
    </source>
</evidence>
<dbReference type="Gene3D" id="1.10.3210.10">
    <property type="entry name" value="Hypothetical protein af1432"/>
    <property type="match status" value="1"/>
</dbReference>
<evidence type="ECO:0000313" key="6">
    <source>
        <dbReference type="Proteomes" id="UP000612361"/>
    </source>
</evidence>
<feature type="domain" description="Response regulatory" evidence="3">
    <location>
        <begin position="2"/>
        <end position="119"/>
    </location>
</feature>
<dbReference type="InterPro" id="IPR037522">
    <property type="entry name" value="HD_GYP_dom"/>
</dbReference>
<dbReference type="InterPro" id="IPR001789">
    <property type="entry name" value="Sig_transdc_resp-reg_receiver"/>
</dbReference>
<dbReference type="PANTHER" id="PTHR45228:SF1">
    <property type="entry name" value="CYCLIC DI-GMP PHOSPHODIESTERASE TM_0186"/>
    <property type="match status" value="1"/>
</dbReference>
<dbReference type="GO" id="GO:0009214">
    <property type="term" value="P:cyclic nucleotide catabolic process"/>
    <property type="evidence" value="ECO:0007669"/>
    <property type="project" value="UniProtKB-ARBA"/>
</dbReference>